<dbReference type="STRING" id="251221.gene:10759053"/>
<gene>
    <name evidence="1" type="ordered locus">gsr1564</name>
</gene>
<name>Q7NKB4_GLOVI</name>
<dbReference type="EnsemblBacteria" id="BAC89505">
    <property type="protein sequence ID" value="BAC89505"/>
    <property type="gene ID" value="BAC89505"/>
</dbReference>
<keyword evidence="2" id="KW-1185">Reference proteome</keyword>
<dbReference type="EMBL" id="BA000045">
    <property type="protein sequence ID" value="BAC89505.1"/>
    <property type="molecule type" value="Genomic_DNA"/>
</dbReference>
<proteinExistence type="predicted"/>
<dbReference type="AlphaFoldDB" id="Q7NKB4"/>
<dbReference type="InParanoid" id="Q7NKB4"/>
<accession>Q7NKB4</accession>
<dbReference type="KEGG" id="gvi:gsr1564"/>
<reference evidence="1 2" key="2">
    <citation type="journal article" date="2003" name="DNA Res.">
        <title>Complete genome structure of Gloeobacter violaceus PCC 7421, a cyanobacterium that lacks thylakoids (supplement).</title>
        <authorList>
            <person name="Nakamura Y."/>
            <person name="Kaneko T."/>
            <person name="Sato S."/>
            <person name="Mimuro M."/>
            <person name="Miyashita H."/>
            <person name="Tsuchiya T."/>
            <person name="Sasamoto S."/>
            <person name="Watanabe A."/>
            <person name="Kawashima K."/>
            <person name="Kishida Y."/>
            <person name="Kiyokawa C."/>
            <person name="Kohara M."/>
            <person name="Matsumoto M."/>
            <person name="Matsuno A."/>
            <person name="Nakazaki N."/>
            <person name="Shimpo S."/>
            <person name="Takeuchi C."/>
            <person name="Yamada M."/>
            <person name="Tabata S."/>
        </authorList>
    </citation>
    <scope>NUCLEOTIDE SEQUENCE [LARGE SCALE GENOMIC DNA]</scope>
    <source>
        <strain evidence="2">ATCC 29082 / PCC 7421</strain>
    </source>
</reference>
<dbReference type="HOGENOM" id="CLU_2897834_0_0_3"/>
<protein>
    <submittedName>
        <fullName evidence="1">Gsr1564 protein</fullName>
    </submittedName>
</protein>
<dbReference type="RefSeq" id="WP_011141563.1">
    <property type="nucleotide sequence ID" value="NC_005125.1"/>
</dbReference>
<evidence type="ECO:0000313" key="1">
    <source>
        <dbReference type="EMBL" id="BAC89505.1"/>
    </source>
</evidence>
<sequence>MSGIRGKPSIIYKFVIVLFANLRALHGWRSFQQPWHYVEGCLIAKVDLKSSHRILHKKFGCK</sequence>
<evidence type="ECO:0000313" key="2">
    <source>
        <dbReference type="Proteomes" id="UP000000557"/>
    </source>
</evidence>
<dbReference type="Proteomes" id="UP000000557">
    <property type="component" value="Chromosome"/>
</dbReference>
<organism evidence="1 2">
    <name type="scientific">Gloeobacter violaceus (strain ATCC 29082 / PCC 7421)</name>
    <dbReference type="NCBI Taxonomy" id="251221"/>
    <lineage>
        <taxon>Bacteria</taxon>
        <taxon>Bacillati</taxon>
        <taxon>Cyanobacteriota</taxon>
        <taxon>Cyanophyceae</taxon>
        <taxon>Gloeobacterales</taxon>
        <taxon>Gloeobacteraceae</taxon>
        <taxon>Gloeobacter</taxon>
    </lineage>
</organism>
<reference evidence="1 2" key="1">
    <citation type="journal article" date="2003" name="DNA Res.">
        <title>Complete genome structure of Gloeobacter violaceus PCC 7421, a cyanobacterium that lacks thylakoids.</title>
        <authorList>
            <person name="Nakamura Y."/>
            <person name="Kaneko T."/>
            <person name="Sato S."/>
            <person name="Mimuro M."/>
            <person name="Miyashita H."/>
            <person name="Tsuchiya T."/>
            <person name="Sasamoto S."/>
            <person name="Watanabe A."/>
            <person name="Kawashima K."/>
            <person name="Kishida Y."/>
            <person name="Kiyokawa C."/>
            <person name="Kohara M."/>
            <person name="Matsumoto M."/>
            <person name="Matsuno A."/>
            <person name="Nakazaki N."/>
            <person name="Shimpo S."/>
            <person name="Takeuchi C."/>
            <person name="Yamada M."/>
            <person name="Tabata S."/>
        </authorList>
    </citation>
    <scope>NUCLEOTIDE SEQUENCE [LARGE SCALE GENOMIC DNA]</scope>
    <source>
        <strain evidence="2">ATCC 29082 / PCC 7421</strain>
    </source>
</reference>